<name>A0A1I4DNH2_9HYPH</name>
<comment type="caution">
    <text evidence="2">The sequence shown here is derived from an EMBL/GenBank/DDBJ whole genome shotgun (WGS) entry which is preliminary data.</text>
</comment>
<keyword evidence="1" id="KW-1133">Transmembrane helix</keyword>
<keyword evidence="1" id="KW-0472">Membrane</keyword>
<evidence type="ECO:0000256" key="1">
    <source>
        <dbReference type="SAM" id="Phobius"/>
    </source>
</evidence>
<organism evidence="2 3">
    <name type="scientific">Pseudovibrio ascidiaceicola</name>
    <dbReference type="NCBI Taxonomy" id="285279"/>
    <lineage>
        <taxon>Bacteria</taxon>
        <taxon>Pseudomonadati</taxon>
        <taxon>Pseudomonadota</taxon>
        <taxon>Alphaproteobacteria</taxon>
        <taxon>Hyphomicrobiales</taxon>
        <taxon>Stappiaceae</taxon>
        <taxon>Pseudovibrio</taxon>
    </lineage>
</organism>
<dbReference type="EMBL" id="FOSK01000012">
    <property type="protein sequence ID" value="SFK94260.1"/>
    <property type="molecule type" value="Genomic_DNA"/>
</dbReference>
<proteinExistence type="predicted"/>
<keyword evidence="1" id="KW-0812">Transmembrane</keyword>
<sequence length="77" mass="8047">MTISTQLSVNPKQNNWVFFTVATSALALTAAIGLAYLANPNPVPKLHLAKAEVSHCTVAGATAVLGLRGEWNCIAAQ</sequence>
<feature type="transmembrane region" description="Helical" evidence="1">
    <location>
        <begin position="16"/>
        <end position="38"/>
    </location>
</feature>
<reference evidence="2 3" key="1">
    <citation type="submission" date="2016-10" db="EMBL/GenBank/DDBJ databases">
        <authorList>
            <person name="Varghese N."/>
            <person name="Submissions S."/>
        </authorList>
    </citation>
    <scope>NUCLEOTIDE SEQUENCE [LARGE SCALE GENOMIC DNA]</scope>
    <source>
        <strain evidence="2 3">DSM 16392</strain>
    </source>
</reference>
<gene>
    <name evidence="2" type="ORF">SAMN04488518_11243</name>
</gene>
<dbReference type="Proteomes" id="UP000199598">
    <property type="component" value="Unassembled WGS sequence"/>
</dbReference>
<keyword evidence="3" id="KW-1185">Reference proteome</keyword>
<evidence type="ECO:0000313" key="3">
    <source>
        <dbReference type="Proteomes" id="UP000199598"/>
    </source>
</evidence>
<accession>A0A1I4DNH2</accession>
<protein>
    <submittedName>
        <fullName evidence="2">Uncharacterized protein</fullName>
    </submittedName>
</protein>
<evidence type="ECO:0000313" key="2">
    <source>
        <dbReference type="EMBL" id="SFK94260.1"/>
    </source>
</evidence>
<dbReference type="RefSeq" id="WP_093522279.1">
    <property type="nucleotide sequence ID" value="NZ_FOSK01000012.1"/>
</dbReference>